<evidence type="ECO:0008006" key="5">
    <source>
        <dbReference type="Google" id="ProtNLM"/>
    </source>
</evidence>
<feature type="transmembrane region" description="Helical" evidence="1">
    <location>
        <begin position="44"/>
        <end position="63"/>
    </location>
</feature>
<gene>
    <name evidence="3" type="ORF">BVC80_1583g14</name>
</gene>
<name>A0A200QL81_MACCD</name>
<reference evidence="3 4" key="1">
    <citation type="journal article" date="2017" name="Mol. Plant">
        <title>The Genome of Medicinal Plant Macleaya cordata Provides New Insights into Benzylisoquinoline Alkaloids Metabolism.</title>
        <authorList>
            <person name="Liu X."/>
            <person name="Liu Y."/>
            <person name="Huang P."/>
            <person name="Ma Y."/>
            <person name="Qing Z."/>
            <person name="Tang Q."/>
            <person name="Cao H."/>
            <person name="Cheng P."/>
            <person name="Zheng Y."/>
            <person name="Yuan Z."/>
            <person name="Zhou Y."/>
            <person name="Liu J."/>
            <person name="Tang Z."/>
            <person name="Zhuo Y."/>
            <person name="Zhang Y."/>
            <person name="Yu L."/>
            <person name="Huang J."/>
            <person name="Yang P."/>
            <person name="Peng Q."/>
            <person name="Zhang J."/>
            <person name="Jiang W."/>
            <person name="Zhang Z."/>
            <person name="Lin K."/>
            <person name="Ro D.K."/>
            <person name="Chen X."/>
            <person name="Xiong X."/>
            <person name="Shang Y."/>
            <person name="Huang S."/>
            <person name="Zeng J."/>
        </authorList>
    </citation>
    <scope>NUCLEOTIDE SEQUENCE [LARGE SCALE GENOMIC DNA]</scope>
    <source>
        <strain evidence="4">cv. BLH2017</strain>
        <tissue evidence="3">Root</tissue>
    </source>
</reference>
<dbReference type="InParanoid" id="A0A200QL81"/>
<organism evidence="3 4">
    <name type="scientific">Macleaya cordata</name>
    <name type="common">Five-seeded plume-poppy</name>
    <name type="synonym">Bocconia cordata</name>
    <dbReference type="NCBI Taxonomy" id="56857"/>
    <lineage>
        <taxon>Eukaryota</taxon>
        <taxon>Viridiplantae</taxon>
        <taxon>Streptophyta</taxon>
        <taxon>Embryophyta</taxon>
        <taxon>Tracheophyta</taxon>
        <taxon>Spermatophyta</taxon>
        <taxon>Magnoliopsida</taxon>
        <taxon>Ranunculales</taxon>
        <taxon>Papaveraceae</taxon>
        <taxon>Papaveroideae</taxon>
        <taxon>Macleaya</taxon>
    </lineage>
</organism>
<proteinExistence type="predicted"/>
<dbReference type="AlphaFoldDB" id="A0A200QL81"/>
<keyword evidence="1" id="KW-0812">Transmembrane</keyword>
<keyword evidence="4" id="KW-1185">Reference proteome</keyword>
<feature type="chain" id="PRO_5013188164" description="Arabinogalactan peptide" evidence="2">
    <location>
        <begin position="21"/>
        <end position="67"/>
    </location>
</feature>
<evidence type="ECO:0000256" key="2">
    <source>
        <dbReference type="SAM" id="SignalP"/>
    </source>
</evidence>
<comment type="caution">
    <text evidence="3">The sequence shown here is derived from an EMBL/GenBank/DDBJ whole genome shotgun (WGS) entry which is preliminary data.</text>
</comment>
<evidence type="ECO:0000256" key="1">
    <source>
        <dbReference type="SAM" id="Phobius"/>
    </source>
</evidence>
<keyword evidence="1" id="KW-1133">Transmembrane helix</keyword>
<accession>A0A200QL81</accession>
<dbReference type="Proteomes" id="UP000195402">
    <property type="component" value="Unassembled WGS sequence"/>
</dbReference>
<protein>
    <recommendedName>
        <fullName evidence="5">Arabinogalactan peptide</fullName>
    </recommendedName>
</protein>
<evidence type="ECO:0000313" key="3">
    <source>
        <dbReference type="EMBL" id="OVA11263.1"/>
    </source>
</evidence>
<feature type="signal peptide" evidence="2">
    <location>
        <begin position="1"/>
        <end position="20"/>
    </location>
</feature>
<keyword evidence="1" id="KW-0472">Membrane</keyword>
<keyword evidence="2" id="KW-0732">Signal</keyword>
<sequence>MASSLAALTFTVYFAVLVLAVVAMDGMPGMDMDPPASAPSGSFITLPSMVVGIIGFLVSLLVLKERI</sequence>
<evidence type="ECO:0000313" key="4">
    <source>
        <dbReference type="Proteomes" id="UP000195402"/>
    </source>
</evidence>
<dbReference type="EMBL" id="MVGT01001715">
    <property type="protein sequence ID" value="OVA11263.1"/>
    <property type="molecule type" value="Genomic_DNA"/>
</dbReference>